<dbReference type="AlphaFoldDB" id="A0A319EFX8"/>
<sequence length="222" mass="23484">MNLAHALSGHASRRVWLFSLLSTTYLVAAMPWSDWPHLFDSRASPECLDFPDCSCLDGTLSCTIEISMELYCAIEYGDANSTSCSLSYSSSSMVALTSTVPSRTVAPTASTHLTEQNTRVSTQLSPSAIPSVSSPTSLSSVQPSTSTTSETPSPTNSLPSASPTTSSGTLSCTQPRPTDALSVNDLIADITWNNTGGYPAFVNKLCGLVSTSVHYSYSPQPH</sequence>
<accession>A0A319EFX8</accession>
<proteinExistence type="predicted"/>
<evidence type="ECO:0000313" key="4">
    <source>
        <dbReference type="Proteomes" id="UP000248423"/>
    </source>
</evidence>
<feature type="compositionally biased region" description="Low complexity" evidence="1">
    <location>
        <begin position="125"/>
        <end position="160"/>
    </location>
</feature>
<evidence type="ECO:0000256" key="1">
    <source>
        <dbReference type="SAM" id="MobiDB-lite"/>
    </source>
</evidence>
<keyword evidence="4" id="KW-1185">Reference proteome</keyword>
<feature type="chain" id="PRO_5016234470" description="Extracellular membrane protein CFEM domain-containing protein" evidence="2">
    <location>
        <begin position="30"/>
        <end position="222"/>
    </location>
</feature>
<evidence type="ECO:0008006" key="5">
    <source>
        <dbReference type="Google" id="ProtNLM"/>
    </source>
</evidence>
<feature type="compositionally biased region" description="Polar residues" evidence="1">
    <location>
        <begin position="161"/>
        <end position="176"/>
    </location>
</feature>
<reference evidence="3 4" key="1">
    <citation type="submission" date="2018-02" db="EMBL/GenBank/DDBJ databases">
        <title>The genomes of Aspergillus section Nigri reveals drivers in fungal speciation.</title>
        <authorList>
            <consortium name="DOE Joint Genome Institute"/>
            <person name="Vesth T.C."/>
            <person name="Nybo J."/>
            <person name="Theobald S."/>
            <person name="Brandl J."/>
            <person name="Frisvad J.C."/>
            <person name="Nielsen K.F."/>
            <person name="Lyhne E.K."/>
            <person name="Kogle M.E."/>
            <person name="Kuo A."/>
            <person name="Riley R."/>
            <person name="Clum A."/>
            <person name="Nolan M."/>
            <person name="Lipzen A."/>
            <person name="Salamov A."/>
            <person name="Henrissat B."/>
            <person name="Wiebenga A."/>
            <person name="De vries R.P."/>
            <person name="Grigoriev I.V."/>
            <person name="Mortensen U.H."/>
            <person name="Andersen M.R."/>
            <person name="Baker S.E."/>
        </authorList>
    </citation>
    <scope>NUCLEOTIDE SEQUENCE [LARGE SCALE GENOMIC DNA]</scope>
    <source>
        <strain evidence="3 4">CBS 121057</strain>
    </source>
</reference>
<organism evidence="3 4">
    <name type="scientific">Aspergillus sclerotiicarbonarius (strain CBS 121057 / IBT 28362)</name>
    <dbReference type="NCBI Taxonomy" id="1448318"/>
    <lineage>
        <taxon>Eukaryota</taxon>
        <taxon>Fungi</taxon>
        <taxon>Dikarya</taxon>
        <taxon>Ascomycota</taxon>
        <taxon>Pezizomycotina</taxon>
        <taxon>Eurotiomycetes</taxon>
        <taxon>Eurotiomycetidae</taxon>
        <taxon>Eurotiales</taxon>
        <taxon>Aspergillaceae</taxon>
        <taxon>Aspergillus</taxon>
        <taxon>Aspergillus subgen. Circumdati</taxon>
    </lineage>
</organism>
<keyword evidence="2" id="KW-0732">Signal</keyword>
<protein>
    <recommendedName>
        <fullName evidence="5">Extracellular membrane protein CFEM domain-containing protein</fullName>
    </recommendedName>
</protein>
<dbReference type="VEuPathDB" id="FungiDB:BO78DRAFT_47945"/>
<feature type="region of interest" description="Disordered" evidence="1">
    <location>
        <begin position="106"/>
        <end position="177"/>
    </location>
</feature>
<feature type="compositionally biased region" description="Polar residues" evidence="1">
    <location>
        <begin position="106"/>
        <end position="124"/>
    </location>
</feature>
<evidence type="ECO:0000313" key="3">
    <source>
        <dbReference type="EMBL" id="PYI09256.1"/>
    </source>
</evidence>
<dbReference type="Proteomes" id="UP000248423">
    <property type="component" value="Unassembled WGS sequence"/>
</dbReference>
<evidence type="ECO:0000256" key="2">
    <source>
        <dbReference type="SAM" id="SignalP"/>
    </source>
</evidence>
<gene>
    <name evidence="3" type="ORF">BO78DRAFT_47945</name>
</gene>
<dbReference type="EMBL" id="KZ826329">
    <property type="protein sequence ID" value="PYI09256.1"/>
    <property type="molecule type" value="Genomic_DNA"/>
</dbReference>
<name>A0A319EFX8_ASPSB</name>
<feature type="signal peptide" evidence="2">
    <location>
        <begin position="1"/>
        <end position="29"/>
    </location>
</feature>